<dbReference type="Pfam" id="PF18152">
    <property type="entry name" value="DAHP_snth_FXD"/>
    <property type="match status" value="1"/>
</dbReference>
<sequence>MIIVMQPGATREEEQRVISHLEREGFKVHLSRGIERTIIGVIGDKTRLKAETVTALAGVEKVVPILQPYKLASRDFHPEDTVVETGNRTIGGAAVQIIAGPCAVESRDQLLEAADAVREAGATMLRGGAYKPRSSPYSFQGLAAKGLEILAEARERTGLPVVTEVMDQNLVEDVAAVADVLQIGSRNMQNFALLQAVGQTNKPVLLKRGLAATIEEWLLAAEYILNAGNSRVILCERGIRTFETYTRNTLDLSAVPAVKHLSHLPVIVDPSHGTGRRFMVAPMARAALAAGADGIMVEVHPRPQEALSDGSQSLDPEQFAALVREIRPIITASGRELERQAV</sequence>
<dbReference type="InterPro" id="IPR013785">
    <property type="entry name" value="Aldolase_TIM"/>
</dbReference>
<dbReference type="RefSeq" id="WP_011392848.1">
    <property type="nucleotide sequence ID" value="NZ_DF238840.1"/>
</dbReference>
<dbReference type="GO" id="GO:0016740">
    <property type="term" value="F:transferase activity"/>
    <property type="evidence" value="ECO:0007669"/>
    <property type="project" value="UniProtKB-KW"/>
</dbReference>
<dbReference type="PANTHER" id="PTHR43018:SF2">
    <property type="entry name" value="PHOSPHO-2-DEHYDRO-3-DEOXYHEPTONATE ALDOLASE"/>
    <property type="match status" value="1"/>
</dbReference>
<dbReference type="Proteomes" id="UP000063718">
    <property type="component" value="Unassembled WGS sequence"/>
</dbReference>
<name>A0A0S6UHR9_NEOTH</name>
<dbReference type="SUPFAM" id="SSF51569">
    <property type="entry name" value="Aldolase"/>
    <property type="match status" value="1"/>
</dbReference>
<gene>
    <name evidence="4" type="ORF">MTY_2459</name>
</gene>
<protein>
    <submittedName>
        <fullName evidence="4">3-deoxy-D-arabino-heptulosonate 7-phosphate (DAHP) synthase</fullName>
    </submittedName>
</protein>
<evidence type="ECO:0000256" key="1">
    <source>
        <dbReference type="ARBA" id="ARBA00022679"/>
    </source>
</evidence>
<evidence type="ECO:0000313" key="4">
    <source>
        <dbReference type="EMBL" id="GAF27118.1"/>
    </source>
</evidence>
<dbReference type="AlphaFoldDB" id="A0A0S6UHR9"/>
<reference evidence="4" key="1">
    <citation type="journal article" date="2014" name="Gene">
        <title>Genome-guided analysis of transformation efficiency and carbon dioxide assimilation by Moorella thermoacetica Y72.</title>
        <authorList>
            <person name="Tsukahara K."/>
            <person name="Kita A."/>
            <person name="Nakashimada Y."/>
            <person name="Hoshino T."/>
            <person name="Murakami K."/>
        </authorList>
    </citation>
    <scope>NUCLEOTIDE SEQUENCE [LARGE SCALE GENOMIC DNA]</scope>
    <source>
        <strain evidence="4">Y72</strain>
    </source>
</reference>
<feature type="domain" description="DAHP synthetase I/KDSA" evidence="2">
    <location>
        <begin position="91"/>
        <end position="327"/>
    </location>
</feature>
<dbReference type="PANTHER" id="PTHR43018">
    <property type="entry name" value="PHOSPHO-2-DEHYDRO-3-DEOXYHEPTONATE ALDOLASE"/>
    <property type="match status" value="1"/>
</dbReference>
<keyword evidence="1" id="KW-0808">Transferase</keyword>
<proteinExistence type="predicted"/>
<dbReference type="InterPro" id="IPR052899">
    <property type="entry name" value="Class-I_DAHP_synthase"/>
</dbReference>
<dbReference type="NCBIfam" id="NF009239">
    <property type="entry name" value="PRK12595.1"/>
    <property type="match status" value="1"/>
</dbReference>
<dbReference type="NCBIfam" id="NF006421">
    <property type="entry name" value="PRK08673.1"/>
    <property type="match status" value="1"/>
</dbReference>
<dbReference type="GO" id="GO:0009073">
    <property type="term" value="P:aromatic amino acid family biosynthetic process"/>
    <property type="evidence" value="ECO:0007669"/>
    <property type="project" value="InterPro"/>
</dbReference>
<feature type="domain" description="DAHP synthase ferredoxin-like" evidence="3">
    <location>
        <begin position="1"/>
        <end position="67"/>
    </location>
</feature>
<accession>A0A0S6UHR9</accession>
<dbReference type="Pfam" id="PF00793">
    <property type="entry name" value="DAHP_synth_1"/>
    <property type="match status" value="1"/>
</dbReference>
<dbReference type="InterPro" id="IPR006268">
    <property type="entry name" value="DAHP_syn_2"/>
</dbReference>
<evidence type="ECO:0000259" key="2">
    <source>
        <dbReference type="Pfam" id="PF00793"/>
    </source>
</evidence>
<dbReference type="Gene3D" id="3.30.70.1140">
    <property type="entry name" value="Phospho-2-dehydro-3-deoxyheptonate aldolase, domain 1"/>
    <property type="match status" value="1"/>
</dbReference>
<dbReference type="GeneID" id="45617376"/>
<dbReference type="InterPro" id="IPR041071">
    <property type="entry name" value="DAHP_snth_FXD"/>
</dbReference>
<dbReference type="InterPro" id="IPR006218">
    <property type="entry name" value="DAHP1/KDSA"/>
</dbReference>
<dbReference type="NCBIfam" id="TIGR01361">
    <property type="entry name" value="DAHP_synth_Bsub"/>
    <property type="match status" value="1"/>
</dbReference>
<dbReference type="Gene3D" id="3.20.20.70">
    <property type="entry name" value="Aldolase class I"/>
    <property type="match status" value="1"/>
</dbReference>
<dbReference type="EMBL" id="DF238840">
    <property type="protein sequence ID" value="GAF27118.1"/>
    <property type="molecule type" value="Genomic_DNA"/>
</dbReference>
<dbReference type="GO" id="GO:0016832">
    <property type="term" value="F:aldehyde-lyase activity"/>
    <property type="evidence" value="ECO:0007669"/>
    <property type="project" value="InterPro"/>
</dbReference>
<organism evidence="4">
    <name type="scientific">Moorella thermoacetica Y72</name>
    <dbReference type="NCBI Taxonomy" id="1325331"/>
    <lineage>
        <taxon>Bacteria</taxon>
        <taxon>Bacillati</taxon>
        <taxon>Bacillota</taxon>
        <taxon>Clostridia</taxon>
        <taxon>Neomoorellales</taxon>
        <taxon>Neomoorellaceae</taxon>
        <taxon>Neomoorella</taxon>
    </lineage>
</organism>
<evidence type="ECO:0000259" key="3">
    <source>
        <dbReference type="Pfam" id="PF18152"/>
    </source>
</evidence>